<keyword evidence="10" id="KW-1185">Reference proteome</keyword>
<comment type="similarity">
    <text evidence="7">Belongs to the drug/metabolite transporter (DMT) superfamily. Small multidrug resistance (SMR) (TC 2.A.7.1) family.</text>
</comment>
<dbReference type="Gene3D" id="1.10.3730.20">
    <property type="match status" value="1"/>
</dbReference>
<keyword evidence="3" id="KW-1003">Cell membrane</keyword>
<name>A0ABX7VNB6_9BACI</name>
<gene>
    <name evidence="9" type="ORF">ERJ70_01280</name>
</gene>
<evidence type="ECO:0000256" key="6">
    <source>
        <dbReference type="ARBA" id="ARBA00023136"/>
    </source>
</evidence>
<feature type="transmembrane region" description="Helical" evidence="8">
    <location>
        <begin position="59"/>
        <end position="78"/>
    </location>
</feature>
<evidence type="ECO:0000256" key="1">
    <source>
        <dbReference type="ARBA" id="ARBA00004651"/>
    </source>
</evidence>
<evidence type="ECO:0000256" key="2">
    <source>
        <dbReference type="ARBA" id="ARBA00022448"/>
    </source>
</evidence>
<evidence type="ECO:0000256" key="3">
    <source>
        <dbReference type="ARBA" id="ARBA00022475"/>
    </source>
</evidence>
<evidence type="ECO:0000256" key="7">
    <source>
        <dbReference type="RuleBase" id="RU003942"/>
    </source>
</evidence>
<keyword evidence="6 8" id="KW-0472">Membrane</keyword>
<dbReference type="SUPFAM" id="SSF103481">
    <property type="entry name" value="Multidrug resistance efflux transporter EmrE"/>
    <property type="match status" value="1"/>
</dbReference>
<protein>
    <submittedName>
        <fullName evidence="9">QacE family quaternary ammonium compound efflux SMR transporter</fullName>
    </submittedName>
</protein>
<evidence type="ECO:0000256" key="5">
    <source>
        <dbReference type="ARBA" id="ARBA00022989"/>
    </source>
</evidence>
<dbReference type="PANTHER" id="PTHR30561">
    <property type="entry name" value="SMR FAMILY PROTON-DEPENDENT DRUG EFFLUX TRANSPORTER SUGE"/>
    <property type="match status" value="1"/>
</dbReference>
<evidence type="ECO:0000256" key="4">
    <source>
        <dbReference type="ARBA" id="ARBA00022692"/>
    </source>
</evidence>
<dbReference type="InterPro" id="IPR037185">
    <property type="entry name" value="EmrE-like"/>
</dbReference>
<dbReference type="InterPro" id="IPR000390">
    <property type="entry name" value="Small_drug/metabolite_transptr"/>
</dbReference>
<comment type="subcellular location">
    <subcellularLocation>
        <location evidence="1 7">Cell membrane</location>
        <topology evidence="1 7">Multi-pass membrane protein</topology>
    </subcellularLocation>
</comment>
<keyword evidence="2" id="KW-0813">Transport</keyword>
<keyword evidence="5 8" id="KW-1133">Transmembrane helix</keyword>
<accession>A0ABX7VNB6</accession>
<feature type="transmembrane region" description="Helical" evidence="8">
    <location>
        <begin position="26"/>
        <end position="47"/>
    </location>
</feature>
<dbReference type="RefSeq" id="WP_209366608.1">
    <property type="nucleotide sequence ID" value="NZ_CP046956.1"/>
</dbReference>
<feature type="transmembrane region" description="Helical" evidence="8">
    <location>
        <begin position="84"/>
        <end position="102"/>
    </location>
</feature>
<dbReference type="Pfam" id="PF00893">
    <property type="entry name" value="Multi_Drug_Res"/>
    <property type="match status" value="1"/>
</dbReference>
<dbReference type="Proteomes" id="UP000665043">
    <property type="component" value="Chromosome"/>
</dbReference>
<organism evidence="9 10">
    <name type="scientific">Sediminibacillus dalangtanensis</name>
    <dbReference type="NCBI Taxonomy" id="2729421"/>
    <lineage>
        <taxon>Bacteria</taxon>
        <taxon>Bacillati</taxon>
        <taxon>Bacillota</taxon>
        <taxon>Bacilli</taxon>
        <taxon>Bacillales</taxon>
        <taxon>Bacillaceae</taxon>
        <taxon>Sediminibacillus</taxon>
    </lineage>
</organism>
<proteinExistence type="inferred from homology"/>
<dbReference type="EMBL" id="CP046956">
    <property type="protein sequence ID" value="QTM98071.1"/>
    <property type="molecule type" value="Genomic_DNA"/>
</dbReference>
<evidence type="ECO:0000313" key="10">
    <source>
        <dbReference type="Proteomes" id="UP000665043"/>
    </source>
</evidence>
<reference evidence="9 10" key="1">
    <citation type="submission" date="2019-12" db="EMBL/GenBank/DDBJ databases">
        <title>The whole genome sequencing of a strain isolated from a Mars analog, Dalangtan Playa.</title>
        <authorList>
            <person name="Huang T."/>
        </authorList>
    </citation>
    <scope>NUCLEOTIDE SEQUENCE [LARGE SCALE GENOMIC DNA]</scope>
    <source>
        <strain evidence="9 10">DP4-553-S</strain>
    </source>
</reference>
<keyword evidence="4 7" id="KW-0812">Transmembrane</keyword>
<evidence type="ECO:0000313" key="9">
    <source>
        <dbReference type="EMBL" id="QTM98071.1"/>
    </source>
</evidence>
<dbReference type="InterPro" id="IPR045324">
    <property type="entry name" value="Small_multidrug_res"/>
</dbReference>
<sequence length="106" mass="11210">MAYLLLAGAIISEIVGSSMLKMSAGFTKLIPGVMAIMSYGASFYFLALALKELPMGLTYALWAGIGTVMTVMIGIVFWKEQFSIQTLVGVTAIVIGVVVLNMPQGA</sequence>
<evidence type="ECO:0000256" key="8">
    <source>
        <dbReference type="SAM" id="Phobius"/>
    </source>
</evidence>
<dbReference type="PANTHER" id="PTHR30561:SF1">
    <property type="entry name" value="MULTIDRUG TRANSPORTER EMRE"/>
    <property type="match status" value="1"/>
</dbReference>